<protein>
    <submittedName>
        <fullName evidence="1">Uncharacterized protein</fullName>
    </submittedName>
</protein>
<evidence type="ECO:0000313" key="1">
    <source>
        <dbReference type="EMBL" id="SFP00464.1"/>
    </source>
</evidence>
<organism evidence="1 2">
    <name type="scientific">Actinomadura madurae</name>
    <dbReference type="NCBI Taxonomy" id="1993"/>
    <lineage>
        <taxon>Bacteria</taxon>
        <taxon>Bacillati</taxon>
        <taxon>Actinomycetota</taxon>
        <taxon>Actinomycetes</taxon>
        <taxon>Streptosporangiales</taxon>
        <taxon>Thermomonosporaceae</taxon>
        <taxon>Actinomadura</taxon>
    </lineage>
</organism>
<name>A0A1I5LSX2_9ACTN</name>
<dbReference type="AlphaFoldDB" id="A0A1I5LSX2"/>
<proteinExistence type="predicted"/>
<evidence type="ECO:0000313" key="2">
    <source>
        <dbReference type="Proteomes" id="UP000183413"/>
    </source>
</evidence>
<dbReference type="InParanoid" id="A0A1I5LSX2"/>
<gene>
    <name evidence="1" type="ORF">SAMN04489713_11111</name>
</gene>
<keyword evidence="2" id="KW-1185">Reference proteome</keyword>
<dbReference type="Proteomes" id="UP000183413">
    <property type="component" value="Unassembled WGS sequence"/>
</dbReference>
<dbReference type="STRING" id="1993.SAMN04489713_11111"/>
<reference evidence="1 2" key="1">
    <citation type="submission" date="2016-10" db="EMBL/GenBank/DDBJ databases">
        <authorList>
            <person name="de Groot N.N."/>
        </authorList>
    </citation>
    <scope>NUCLEOTIDE SEQUENCE [LARGE SCALE GENOMIC DNA]</scope>
    <source>
        <strain evidence="1 2">DSM 43067</strain>
    </source>
</reference>
<sequence>MTTPSNSTRPAAPVVPGDLFARHQIILGLRALAVFLEANPDVPVNEFGHDLIVSVRADDASAVALVDATAALLGVDVADDTGRGGHYTATRTFGRVSYRIVHIPQRRHEEYHARDSYWDNITLDTGQRSDQGHSEISGRVA</sequence>
<accession>A0A1I5LSX2</accession>
<dbReference type="EMBL" id="FOVH01000011">
    <property type="protein sequence ID" value="SFP00464.1"/>
    <property type="molecule type" value="Genomic_DNA"/>
</dbReference>
<dbReference type="RefSeq" id="WP_075022757.1">
    <property type="nucleotide sequence ID" value="NZ_FOVH01000011.1"/>
</dbReference>